<dbReference type="PANTHER" id="PTHR33112:SF12">
    <property type="entry name" value="HETEROKARYON INCOMPATIBILITY DOMAIN-CONTAINING PROTEIN"/>
    <property type="match status" value="1"/>
</dbReference>
<feature type="domain" description="Heterokaryon incompatibility" evidence="1">
    <location>
        <begin position="84"/>
        <end position="230"/>
    </location>
</feature>
<dbReference type="AlphaFoldDB" id="A0A9P4QMQ9"/>
<organism evidence="2 3">
    <name type="scientific">Polyplosphaeria fusca</name>
    <dbReference type="NCBI Taxonomy" id="682080"/>
    <lineage>
        <taxon>Eukaryota</taxon>
        <taxon>Fungi</taxon>
        <taxon>Dikarya</taxon>
        <taxon>Ascomycota</taxon>
        <taxon>Pezizomycotina</taxon>
        <taxon>Dothideomycetes</taxon>
        <taxon>Pleosporomycetidae</taxon>
        <taxon>Pleosporales</taxon>
        <taxon>Tetraplosphaeriaceae</taxon>
        <taxon>Polyplosphaeria</taxon>
    </lineage>
</organism>
<reference evidence="2" key="1">
    <citation type="journal article" date="2020" name="Stud. Mycol.">
        <title>101 Dothideomycetes genomes: a test case for predicting lifestyles and emergence of pathogens.</title>
        <authorList>
            <person name="Haridas S."/>
            <person name="Albert R."/>
            <person name="Binder M."/>
            <person name="Bloem J."/>
            <person name="Labutti K."/>
            <person name="Salamov A."/>
            <person name="Andreopoulos B."/>
            <person name="Baker S."/>
            <person name="Barry K."/>
            <person name="Bills G."/>
            <person name="Bluhm B."/>
            <person name="Cannon C."/>
            <person name="Castanera R."/>
            <person name="Culley D."/>
            <person name="Daum C."/>
            <person name="Ezra D."/>
            <person name="Gonzalez J."/>
            <person name="Henrissat B."/>
            <person name="Kuo A."/>
            <person name="Liang C."/>
            <person name="Lipzen A."/>
            <person name="Lutzoni F."/>
            <person name="Magnuson J."/>
            <person name="Mondo S."/>
            <person name="Nolan M."/>
            <person name="Ohm R."/>
            <person name="Pangilinan J."/>
            <person name="Park H.-J."/>
            <person name="Ramirez L."/>
            <person name="Alfaro M."/>
            <person name="Sun H."/>
            <person name="Tritt A."/>
            <person name="Yoshinaga Y."/>
            <person name="Zwiers L.-H."/>
            <person name="Turgeon B."/>
            <person name="Goodwin S."/>
            <person name="Spatafora J."/>
            <person name="Crous P."/>
            <person name="Grigoriev I."/>
        </authorList>
    </citation>
    <scope>NUCLEOTIDE SEQUENCE</scope>
    <source>
        <strain evidence="2">CBS 125425</strain>
    </source>
</reference>
<protein>
    <submittedName>
        <fullName evidence="2">HET-domain-containing protein</fullName>
    </submittedName>
</protein>
<keyword evidence="3" id="KW-1185">Reference proteome</keyword>
<accession>A0A9P4QMQ9</accession>
<dbReference type="Pfam" id="PF06985">
    <property type="entry name" value="HET"/>
    <property type="match status" value="1"/>
</dbReference>
<comment type="caution">
    <text evidence="2">The sequence shown here is derived from an EMBL/GenBank/DDBJ whole genome shotgun (WGS) entry which is preliminary data.</text>
</comment>
<evidence type="ECO:0000313" key="3">
    <source>
        <dbReference type="Proteomes" id="UP000799444"/>
    </source>
</evidence>
<dbReference type="EMBL" id="ML996279">
    <property type="protein sequence ID" value="KAF2728470.1"/>
    <property type="molecule type" value="Genomic_DNA"/>
</dbReference>
<gene>
    <name evidence="2" type="ORF">EJ04DRAFT_97305</name>
</gene>
<name>A0A9P4QMQ9_9PLEO</name>
<dbReference type="InterPro" id="IPR010730">
    <property type="entry name" value="HET"/>
</dbReference>
<dbReference type="PANTHER" id="PTHR33112">
    <property type="entry name" value="DOMAIN PROTEIN, PUTATIVE-RELATED"/>
    <property type="match status" value="1"/>
</dbReference>
<proteinExistence type="predicted"/>
<dbReference type="OrthoDB" id="5135333at2759"/>
<sequence>MTRTSYIIYPVLSAAAWPPSCWTTARNTPSRTVDFKRIALWMGGCDKHKHWKSKQPGPVEMIPRFRLIDVMNMRLVCAPHIARYAALSYVWGKCKQFLLTQDRVEELETPHSLNKHAHELSKVITDALHSCRCLGIPYLWVDSLCIVQDDANAKHAQIARMDIIYSGAYVTFAAAGGNDADAGLQRVSAPMQTEQQQRILIDKQEYMVARSATCLVDKSPWRRRAWTFQELVLSRRIIFFTEQETILMCESEMLLESKLYARSEKASSLFETGRMMRYLSTPYDFVDANLTVIGAMVKDYKTSWLQLLNEYLGRDLSYDDDIEFAYTGILSAKEAHMGSYHHGLPVQILARALCWFSAHLKTRRPGFPSWSWSGWKFAQSATGPISNQIPPLDPLSSETYSLVVYVRLYGFDGMGHLKLLLGDRDEESGVEGFWGFDQHYPSAPTTEGNNGRNWALFDQFIPPQETPHVSLPEPCPVPRSQLLVFWASCAKFKVSFDEIPMTFDDGPFSTYKVDIDDVGSTRVFVDPGWRAQQPEKLECVAIVGDEISVHAILIQWKNGVAYRVGTVSPILKQEWLTREPERKLVVLG</sequence>
<evidence type="ECO:0000259" key="1">
    <source>
        <dbReference type="Pfam" id="PF06985"/>
    </source>
</evidence>
<dbReference type="Proteomes" id="UP000799444">
    <property type="component" value="Unassembled WGS sequence"/>
</dbReference>
<evidence type="ECO:0000313" key="2">
    <source>
        <dbReference type="EMBL" id="KAF2728470.1"/>
    </source>
</evidence>